<dbReference type="InterPro" id="IPR012341">
    <property type="entry name" value="6hp_glycosidase-like_sf"/>
</dbReference>
<accession>A0A238KUM4</accession>
<reference evidence="3 4" key="1">
    <citation type="submission" date="2017-05" db="EMBL/GenBank/DDBJ databases">
        <authorList>
            <person name="Song R."/>
            <person name="Chenine A.L."/>
            <person name="Ruprecht R.M."/>
        </authorList>
    </citation>
    <scope>NUCLEOTIDE SEQUENCE [LARGE SCALE GENOMIC DNA]</scope>
    <source>
        <strain evidence="3 4">CECT 8898</strain>
    </source>
</reference>
<dbReference type="GO" id="GO:0005975">
    <property type="term" value="P:carbohydrate metabolic process"/>
    <property type="evidence" value="ECO:0007669"/>
    <property type="project" value="InterPro"/>
</dbReference>
<dbReference type="RefSeq" id="WP_094022176.1">
    <property type="nucleotide sequence ID" value="NZ_FXYF01000009.1"/>
</dbReference>
<protein>
    <recommendedName>
        <fullName evidence="5">Glucosylceramidase</fullName>
    </recommendedName>
</protein>
<dbReference type="Pfam" id="PF12215">
    <property type="entry name" value="Glyco_hydr_116N"/>
    <property type="match status" value="1"/>
</dbReference>
<feature type="domain" description="Glycosyl-hydrolase family 116 catalytic region" evidence="1">
    <location>
        <begin position="404"/>
        <end position="769"/>
    </location>
</feature>
<dbReference type="InterPro" id="IPR008928">
    <property type="entry name" value="6-hairpin_glycosidase_sf"/>
</dbReference>
<dbReference type="AlphaFoldDB" id="A0A238KUM4"/>
<evidence type="ECO:0000313" key="4">
    <source>
        <dbReference type="Proteomes" id="UP000207598"/>
    </source>
</evidence>
<evidence type="ECO:0000313" key="3">
    <source>
        <dbReference type="EMBL" id="SMX46291.1"/>
    </source>
</evidence>
<dbReference type="PANTHER" id="PTHR12654">
    <property type="entry name" value="BILE ACID BETA-GLUCOSIDASE-RELATED"/>
    <property type="match status" value="1"/>
</dbReference>
<dbReference type="InterPro" id="IPR006775">
    <property type="entry name" value="GH116_catalytic"/>
</dbReference>
<evidence type="ECO:0008006" key="5">
    <source>
        <dbReference type="Google" id="ProtNLM"/>
    </source>
</evidence>
<dbReference type="OrthoDB" id="9807660at2"/>
<keyword evidence="4" id="KW-1185">Reference proteome</keyword>
<dbReference type="Proteomes" id="UP000207598">
    <property type="component" value="Unassembled WGS sequence"/>
</dbReference>
<evidence type="ECO:0000259" key="1">
    <source>
        <dbReference type="Pfam" id="PF04685"/>
    </source>
</evidence>
<organism evidence="3 4">
    <name type="scientific">Maliponia aquimaris</name>
    <dbReference type="NCBI Taxonomy" id="1673631"/>
    <lineage>
        <taxon>Bacteria</taxon>
        <taxon>Pseudomonadati</taxon>
        <taxon>Pseudomonadota</taxon>
        <taxon>Alphaproteobacteria</taxon>
        <taxon>Rhodobacterales</taxon>
        <taxon>Paracoccaceae</taxon>
        <taxon>Maliponia</taxon>
    </lineage>
</organism>
<sequence>MRRNDPFSAPRSALCRDGGDLPLSAPKWDVLLHPVRETGVPLGGIGTGGIMRSSSGAFSRWTIKAGDVKHFTLPAAGFLLRAQQDGDRPEARALQPDPGTGEMTSLDFVPAEAWQGLFPKAWHRHAPVAGVRADCLSFSPIVPGDLATASLPVALFRWKLTNEADRSADAALAFTFPNLNGWFRSFGEDRPRRTATGGFNTPFEGREAFGVVLDQAQAGEERGEGQGQWAIACRPEPGVALSRSVCFDGYGDGAAFWSPFVKEGSAPPLDQSWVVEGGFRENRPGLATGAVAASVRLAPGESAVLTFALVWDLPAISFGQGRRWWRGYTDQWGRSGTSAAAIADHALGHATEWEARIDAWHGEAEASVGDAPHRAGQAINELYFLVDGMTVLTSATGAPDDRRHFGLIECHDYALYNTLDLWIYAAEAVGRHFPELAAMVTEDFAALTLASDPRLRRHRWHHGLFPINAPGCCPHDVGGPGEDPFVVPNSYTYRDPNLWKDLNCDLVLCIFREGRAMGRDWRVRLFPAVRVAIDRLQRFDIDGDGLIENDGTPDQTFDNIPMKGVSSYCGGLWIAALLAGADLAREAGEKGLSRRWRDQARDAGAVYARLLFNGEYFRVDTQGPLSSACFIEQLFGPFLARRLGLGDIVPAEMARTALSSVFRRNFIEAGGGEGAVSLSAIPASARDALPHKADSSFQTSEIQPGFNYSFAAQLGTWGLGDEADTLYRALHHQLHVRRNLVFQTPAAYDRDRLSCRAILNMRPLSAWWMLPPGA</sequence>
<dbReference type="Gene3D" id="1.50.10.10">
    <property type="match status" value="1"/>
</dbReference>
<dbReference type="Pfam" id="PF04685">
    <property type="entry name" value="DUF608"/>
    <property type="match status" value="1"/>
</dbReference>
<dbReference type="SUPFAM" id="SSF48208">
    <property type="entry name" value="Six-hairpin glycosidases"/>
    <property type="match status" value="1"/>
</dbReference>
<evidence type="ECO:0000259" key="2">
    <source>
        <dbReference type="Pfam" id="PF12215"/>
    </source>
</evidence>
<name>A0A238KUM4_9RHOB</name>
<dbReference type="PANTHER" id="PTHR12654:SF0">
    <property type="entry name" value="NON-LYSOSOMAL GLUCOSYLCERAMIDASE"/>
    <property type="match status" value="1"/>
</dbReference>
<feature type="domain" description="Glycosyl-hydrolase family 116 N-terminal" evidence="2">
    <location>
        <begin position="39"/>
        <end position="353"/>
    </location>
</feature>
<dbReference type="EMBL" id="FXYF01000009">
    <property type="protein sequence ID" value="SMX46291.1"/>
    <property type="molecule type" value="Genomic_DNA"/>
</dbReference>
<proteinExistence type="predicted"/>
<dbReference type="InterPro" id="IPR024462">
    <property type="entry name" value="GH116_N"/>
</dbReference>
<dbReference type="GO" id="GO:0008422">
    <property type="term" value="F:beta-glucosidase activity"/>
    <property type="evidence" value="ECO:0007669"/>
    <property type="project" value="TreeGrafter"/>
</dbReference>
<gene>
    <name evidence="3" type="ORF">MAA8898_03396</name>
</gene>
<dbReference type="InterPro" id="IPR052566">
    <property type="entry name" value="Non-lysos_glucosylceramidase"/>
</dbReference>